<evidence type="ECO:0000313" key="3">
    <source>
        <dbReference type="Proteomes" id="UP000055048"/>
    </source>
</evidence>
<feature type="compositionally biased region" description="Polar residues" evidence="1">
    <location>
        <begin position="126"/>
        <end position="135"/>
    </location>
</feature>
<gene>
    <name evidence="2" type="ORF">T05_12170</name>
</gene>
<proteinExistence type="predicted"/>
<feature type="region of interest" description="Disordered" evidence="1">
    <location>
        <begin position="110"/>
        <end position="135"/>
    </location>
</feature>
<organism evidence="2 3">
    <name type="scientific">Trichinella murrelli</name>
    <dbReference type="NCBI Taxonomy" id="144512"/>
    <lineage>
        <taxon>Eukaryota</taxon>
        <taxon>Metazoa</taxon>
        <taxon>Ecdysozoa</taxon>
        <taxon>Nematoda</taxon>
        <taxon>Enoplea</taxon>
        <taxon>Dorylaimia</taxon>
        <taxon>Trichinellida</taxon>
        <taxon>Trichinellidae</taxon>
        <taxon>Trichinella</taxon>
    </lineage>
</organism>
<evidence type="ECO:0000256" key="1">
    <source>
        <dbReference type="SAM" id="MobiDB-lite"/>
    </source>
</evidence>
<protein>
    <submittedName>
        <fullName evidence="2">Uncharacterized protein</fullName>
    </submittedName>
</protein>
<sequence length="135" mass="15072">MNRGKINGQLHLHLGLNMGVGIDKQSMEAGKQFDASVAGEVIRWKHSSELELVRLLFKRDAAFIFARAASFSIIKCAFERRGLNADLREPRPPSTATPLLTLSAELFSTQKRHQKTPNEPKAIPQAHSNNERLTV</sequence>
<keyword evidence="3" id="KW-1185">Reference proteome</keyword>
<accession>A0A0V0UIB3</accession>
<dbReference type="EMBL" id="JYDJ01000005">
    <property type="protein sequence ID" value="KRX50535.1"/>
    <property type="molecule type" value="Genomic_DNA"/>
</dbReference>
<dbReference type="Proteomes" id="UP000055048">
    <property type="component" value="Unassembled WGS sequence"/>
</dbReference>
<comment type="caution">
    <text evidence="2">The sequence shown here is derived from an EMBL/GenBank/DDBJ whole genome shotgun (WGS) entry which is preliminary data.</text>
</comment>
<evidence type="ECO:0000313" key="2">
    <source>
        <dbReference type="EMBL" id="KRX50535.1"/>
    </source>
</evidence>
<name>A0A0V0UIB3_9BILA</name>
<reference evidence="2 3" key="1">
    <citation type="submission" date="2015-01" db="EMBL/GenBank/DDBJ databases">
        <title>Evolution of Trichinella species and genotypes.</title>
        <authorList>
            <person name="Korhonen P.K."/>
            <person name="Edoardo P."/>
            <person name="Giuseppe L.R."/>
            <person name="Gasser R.B."/>
        </authorList>
    </citation>
    <scope>NUCLEOTIDE SEQUENCE [LARGE SCALE GENOMIC DNA]</scope>
    <source>
        <strain evidence="2">ISS417</strain>
    </source>
</reference>
<dbReference type="AlphaFoldDB" id="A0A0V0UIB3"/>